<dbReference type="InterPro" id="IPR029058">
    <property type="entry name" value="AB_hydrolase_fold"/>
</dbReference>
<keyword evidence="1" id="KW-0719">Serine esterase</keyword>
<accession>A0A562E4H9</accession>
<evidence type="ECO:0000256" key="4">
    <source>
        <dbReference type="SAM" id="SignalP"/>
    </source>
</evidence>
<keyword evidence="3" id="KW-0378">Hydrolase</keyword>
<evidence type="ECO:0000313" key="7">
    <source>
        <dbReference type="Proteomes" id="UP000321583"/>
    </source>
</evidence>
<evidence type="ECO:0000313" key="6">
    <source>
        <dbReference type="EMBL" id="TWH16809.1"/>
    </source>
</evidence>
<comment type="caution">
    <text evidence="6">The sequence shown here is derived from an EMBL/GenBank/DDBJ whole genome shotgun (WGS) entry which is preliminary data.</text>
</comment>
<dbReference type="Gene3D" id="3.40.50.1820">
    <property type="entry name" value="alpha/beta hydrolase"/>
    <property type="match status" value="1"/>
</dbReference>
<dbReference type="GO" id="GO:0052689">
    <property type="term" value="F:carboxylic ester hydrolase activity"/>
    <property type="evidence" value="ECO:0007669"/>
    <property type="project" value="UniProtKB-KW"/>
</dbReference>
<dbReference type="AlphaFoldDB" id="A0A562E4H9"/>
<dbReference type="EMBL" id="VLJS01000014">
    <property type="protein sequence ID" value="TWH16809.1"/>
    <property type="molecule type" value="Genomic_DNA"/>
</dbReference>
<feature type="chain" id="PRO_5022099740" description="4-O-methyl-glucuronoyl methylesterase-like domain-containing protein" evidence="4">
    <location>
        <begin position="26"/>
        <end position="379"/>
    </location>
</feature>
<organism evidence="6 7">
    <name type="scientific">Pseudoxanthomonas taiwanensis J19</name>
    <dbReference type="NCBI Taxonomy" id="935569"/>
    <lineage>
        <taxon>Bacteria</taxon>
        <taxon>Pseudomonadati</taxon>
        <taxon>Pseudomonadota</taxon>
        <taxon>Gammaproteobacteria</taxon>
        <taxon>Lysobacterales</taxon>
        <taxon>Lysobacteraceae</taxon>
        <taxon>Pseudoxanthomonas</taxon>
    </lineage>
</organism>
<reference evidence="6 7" key="1">
    <citation type="submission" date="2019-07" db="EMBL/GenBank/DDBJ databases">
        <title>Genome sequencing of lignin-degrading bacterial isolates.</title>
        <authorList>
            <person name="Gladden J."/>
        </authorList>
    </citation>
    <scope>NUCLEOTIDE SEQUENCE [LARGE SCALE GENOMIC DNA]</scope>
    <source>
        <strain evidence="6 7">J19</strain>
    </source>
</reference>
<protein>
    <recommendedName>
        <fullName evidence="5">4-O-methyl-glucuronoyl methylesterase-like domain-containing protein</fullName>
    </recommendedName>
</protein>
<feature type="signal peptide" evidence="4">
    <location>
        <begin position="1"/>
        <end position="25"/>
    </location>
</feature>
<gene>
    <name evidence="6" type="ORF">L613_011000000060</name>
</gene>
<evidence type="ECO:0000256" key="2">
    <source>
        <dbReference type="ARBA" id="ARBA00022729"/>
    </source>
</evidence>
<feature type="domain" description="4-O-methyl-glucuronoyl methylesterase-like" evidence="5">
    <location>
        <begin position="101"/>
        <end position="331"/>
    </location>
</feature>
<keyword evidence="7" id="KW-1185">Reference proteome</keyword>
<dbReference type="Pfam" id="PF22244">
    <property type="entry name" value="GCE_fung"/>
    <property type="match status" value="1"/>
</dbReference>
<dbReference type="Proteomes" id="UP000321583">
    <property type="component" value="Unassembled WGS sequence"/>
</dbReference>
<proteinExistence type="predicted"/>
<sequence length="379" mass="39872">MRWNPSRPLLAGLLLLAWHGAAASAAGDEARDCPVLPPAAGLQAELPDPLRLPDGSRAHEPGQWHCLRQQTLHALEAQVYGSKGPAPEAVAGTVTPERIEVEVRHGGRSERFAARLHLPPGEGPFPAMLVMAGVAGVSPELLASEGVAWIEFPSTDIGAETGQGRRKEGAFYRLYGDEVAGTGTLMAWAWGVSRVIDVIAADDGRLLRADAIGVSGCSRHGKGALAAGAFDPRVVLTVPIESGAGGVPTWRHAPEGAQPATSAFGEQPWLGDAFGTYADDPRRLAVDQHQVLALVAPRGLLVLDNPHIAWLGAPAARASVLAAREVYGLLGATGNLGYHAEVESAAHCAWRPEWDAPARAAVRRHLLRQPAPDLPLPAP</sequence>
<dbReference type="SUPFAM" id="SSF53474">
    <property type="entry name" value="alpha/beta-Hydrolases"/>
    <property type="match status" value="1"/>
</dbReference>
<dbReference type="RefSeq" id="WP_037035352.1">
    <property type="nucleotide sequence ID" value="NZ_VLJS01000014.1"/>
</dbReference>
<keyword evidence="2 4" id="KW-0732">Signal</keyword>
<evidence type="ECO:0000256" key="3">
    <source>
        <dbReference type="ARBA" id="ARBA00022801"/>
    </source>
</evidence>
<name>A0A562E4H9_9GAMM</name>
<evidence type="ECO:0000256" key="1">
    <source>
        <dbReference type="ARBA" id="ARBA00022487"/>
    </source>
</evidence>
<dbReference type="InterPro" id="IPR054579">
    <property type="entry name" value="GCE-like_dom"/>
</dbReference>
<evidence type="ECO:0000259" key="5">
    <source>
        <dbReference type="Pfam" id="PF22244"/>
    </source>
</evidence>